<dbReference type="STRING" id="1798384.A3D03_01175"/>
<dbReference type="EMBL" id="MFJN01000053">
    <property type="protein sequence ID" value="OGG20186.1"/>
    <property type="molecule type" value="Genomic_DNA"/>
</dbReference>
<sequence length="449" mass="52545">MKTVLFKKLKFPLIFIFTFLFNLFIAFGSTGTFDINTVMKWTKDFFIFGFWQAFAVNSTYPHLLNLIFYATGGLVKVLHFQVGAYENIFLLKSVAIIAFALIAVLLYYQASYRNSRMKLMAVLFLLNPAMVLNVSVQAYMDVFYLLALAGIFFMMSRMSRSKSIKSLSIFFIWIFLLVGPFLKWQFFIFWPSLIPVAIYLTYKEKKFKIAFIGLLISLALITFPLIPKAKSTFVLRLRVRALSQSFDRISNEKFVVANFGNLWQIVNGIRLILTGEKYLQDYLSVFTNPIPYWEDQRLKYQGRFLFLLVFGIFLLIATNKLRIIKKIVWYDYVLTLSLWTNVIYVLFNTSVHENHFIASVVISAFIFITNPSFKKFLLYTFFTLINFANLNFFYGLGQSGLFGYDYHLTLFNFNTSILISFSLIIFFLIYFIRFLKSKNSLLGWEDIKD</sequence>
<feature type="transmembrane region" description="Helical" evidence="1">
    <location>
        <begin position="209"/>
        <end position="226"/>
    </location>
</feature>
<feature type="transmembrane region" description="Helical" evidence="1">
    <location>
        <begin position="88"/>
        <end position="107"/>
    </location>
</feature>
<feature type="transmembrane region" description="Helical" evidence="1">
    <location>
        <begin position="45"/>
        <end position="68"/>
    </location>
</feature>
<organism evidence="2 3">
    <name type="scientific">Candidatus Gottesmanbacteria bacterium RIFCSPHIGHO2_02_FULL_40_13</name>
    <dbReference type="NCBI Taxonomy" id="1798384"/>
    <lineage>
        <taxon>Bacteria</taxon>
        <taxon>Candidatus Gottesmaniibacteriota</taxon>
    </lineage>
</organism>
<feature type="transmembrane region" description="Helical" evidence="1">
    <location>
        <begin position="300"/>
        <end position="317"/>
    </location>
</feature>
<feature type="transmembrane region" description="Helical" evidence="1">
    <location>
        <begin position="166"/>
        <end position="181"/>
    </location>
</feature>
<dbReference type="Proteomes" id="UP000177092">
    <property type="component" value="Unassembled WGS sequence"/>
</dbReference>
<feature type="transmembrane region" description="Helical" evidence="1">
    <location>
        <begin position="408"/>
        <end position="432"/>
    </location>
</feature>
<comment type="caution">
    <text evidence="2">The sequence shown here is derived from an EMBL/GenBank/DDBJ whole genome shotgun (WGS) entry which is preliminary data.</text>
</comment>
<gene>
    <name evidence="2" type="ORF">A3D03_01175</name>
</gene>
<feature type="transmembrane region" description="Helical" evidence="1">
    <location>
        <begin position="376"/>
        <end position="396"/>
    </location>
</feature>
<evidence type="ECO:0000256" key="1">
    <source>
        <dbReference type="SAM" id="Phobius"/>
    </source>
</evidence>
<keyword evidence="1" id="KW-0472">Membrane</keyword>
<evidence type="ECO:0000313" key="3">
    <source>
        <dbReference type="Proteomes" id="UP000177092"/>
    </source>
</evidence>
<feature type="transmembrane region" description="Helical" evidence="1">
    <location>
        <begin position="142"/>
        <end position="159"/>
    </location>
</feature>
<accession>A0A1F6A6F9</accession>
<feature type="transmembrane region" description="Helical" evidence="1">
    <location>
        <begin position="12"/>
        <end position="33"/>
    </location>
</feature>
<keyword evidence="1" id="KW-1133">Transmembrane helix</keyword>
<name>A0A1F6A6F9_9BACT</name>
<proteinExistence type="predicted"/>
<evidence type="ECO:0000313" key="2">
    <source>
        <dbReference type="EMBL" id="OGG20186.1"/>
    </source>
</evidence>
<keyword evidence="1" id="KW-0812">Transmembrane</keyword>
<dbReference type="AlphaFoldDB" id="A0A1F6A6F9"/>
<protein>
    <submittedName>
        <fullName evidence="2">Uncharacterized protein</fullName>
    </submittedName>
</protein>
<reference evidence="2 3" key="1">
    <citation type="journal article" date="2016" name="Nat. Commun.">
        <title>Thousands of microbial genomes shed light on interconnected biogeochemical processes in an aquifer system.</title>
        <authorList>
            <person name="Anantharaman K."/>
            <person name="Brown C.T."/>
            <person name="Hug L.A."/>
            <person name="Sharon I."/>
            <person name="Castelle C.J."/>
            <person name="Probst A.J."/>
            <person name="Thomas B.C."/>
            <person name="Singh A."/>
            <person name="Wilkins M.J."/>
            <person name="Karaoz U."/>
            <person name="Brodie E.L."/>
            <person name="Williams K.H."/>
            <person name="Hubbard S.S."/>
            <person name="Banfield J.F."/>
        </authorList>
    </citation>
    <scope>NUCLEOTIDE SEQUENCE [LARGE SCALE GENOMIC DNA]</scope>
</reference>
<feature type="transmembrane region" description="Helical" evidence="1">
    <location>
        <begin position="329"/>
        <end position="347"/>
    </location>
</feature>
<feature type="transmembrane region" description="Helical" evidence="1">
    <location>
        <begin position="353"/>
        <end position="369"/>
    </location>
</feature>